<name>C6C251_MARSD</name>
<evidence type="ECO:0000256" key="2">
    <source>
        <dbReference type="ARBA" id="ARBA00022803"/>
    </source>
</evidence>
<proteinExistence type="predicted"/>
<feature type="transmembrane region" description="Helical" evidence="4">
    <location>
        <begin position="232"/>
        <end position="250"/>
    </location>
</feature>
<dbReference type="OrthoDB" id="127293at2"/>
<dbReference type="Pfam" id="PF00515">
    <property type="entry name" value="TPR_1"/>
    <property type="match status" value="1"/>
</dbReference>
<dbReference type="PANTHER" id="PTHR44227:SF3">
    <property type="entry name" value="PROTEIN O-MANNOSYL-TRANSFERASE TMTC4"/>
    <property type="match status" value="1"/>
</dbReference>
<protein>
    <submittedName>
        <fullName evidence="6">Tetratricopeptide TPR_2 repeat protein</fullName>
    </submittedName>
</protein>
<gene>
    <name evidence="6" type="ordered locus">Desal_3201</name>
</gene>
<keyword evidence="4" id="KW-0472">Membrane</keyword>
<evidence type="ECO:0000256" key="4">
    <source>
        <dbReference type="SAM" id="Phobius"/>
    </source>
</evidence>
<feature type="domain" description="Glycosyltransferase RgtA/B/C/D-like" evidence="5">
    <location>
        <begin position="84"/>
        <end position="225"/>
    </location>
</feature>
<keyword evidence="7" id="KW-1185">Reference proteome</keyword>
<dbReference type="HOGENOM" id="CLU_011615_5_0_7"/>
<feature type="transmembrane region" description="Helical" evidence="4">
    <location>
        <begin position="271"/>
        <end position="293"/>
    </location>
</feature>
<feature type="transmembrane region" description="Helical" evidence="4">
    <location>
        <begin position="178"/>
        <end position="206"/>
    </location>
</feature>
<dbReference type="Gene3D" id="1.25.40.10">
    <property type="entry name" value="Tetratricopeptide repeat domain"/>
    <property type="match status" value="2"/>
</dbReference>
<dbReference type="EMBL" id="CP001649">
    <property type="protein sequence ID" value="ACS81252.1"/>
    <property type="molecule type" value="Genomic_DNA"/>
</dbReference>
<evidence type="ECO:0000313" key="7">
    <source>
        <dbReference type="Proteomes" id="UP000002601"/>
    </source>
</evidence>
<dbReference type="Pfam" id="PF13374">
    <property type="entry name" value="TPR_10"/>
    <property type="match status" value="1"/>
</dbReference>
<keyword evidence="1" id="KW-0677">Repeat</keyword>
<dbReference type="InterPro" id="IPR011990">
    <property type="entry name" value="TPR-like_helical_dom_sf"/>
</dbReference>
<dbReference type="Pfam" id="PF13176">
    <property type="entry name" value="TPR_7"/>
    <property type="match status" value="1"/>
</dbReference>
<reference evidence="6 7" key="1">
    <citation type="submission" date="2009-06" db="EMBL/GenBank/DDBJ databases">
        <title>Complete sequence of Desulfovibrio salexigens DSM 2638.</title>
        <authorList>
            <consortium name="US DOE Joint Genome Institute"/>
            <person name="Lucas S."/>
            <person name="Copeland A."/>
            <person name="Lapidus A."/>
            <person name="Glavina del Rio T."/>
            <person name="Tice H."/>
            <person name="Bruce D."/>
            <person name="Goodwin L."/>
            <person name="Pitluck S."/>
            <person name="Munk A.C."/>
            <person name="Brettin T."/>
            <person name="Detter J.C."/>
            <person name="Han C."/>
            <person name="Tapia R."/>
            <person name="Larimer F."/>
            <person name="Land M."/>
            <person name="Hauser L."/>
            <person name="Kyrpides N."/>
            <person name="Anderson I."/>
            <person name="Wall J.D."/>
            <person name="Arkin A.P."/>
            <person name="Dehal P."/>
            <person name="Chivian D."/>
            <person name="Giles B."/>
            <person name="Hazen T.C."/>
        </authorList>
    </citation>
    <scope>NUCLEOTIDE SEQUENCE [LARGE SCALE GENOMIC DNA]</scope>
    <source>
        <strain evidence="7">ATCC 14822 / DSM 2638 / NCIMB 8403 / VKM B-1763</strain>
    </source>
</reference>
<evidence type="ECO:0000256" key="3">
    <source>
        <dbReference type="PROSITE-ProRule" id="PRU00339"/>
    </source>
</evidence>
<feature type="transmembrane region" description="Helical" evidence="4">
    <location>
        <begin position="95"/>
        <end position="113"/>
    </location>
</feature>
<feature type="repeat" description="TPR" evidence="3">
    <location>
        <begin position="459"/>
        <end position="492"/>
    </location>
</feature>
<dbReference type="eggNOG" id="COG0457">
    <property type="taxonomic scope" value="Bacteria"/>
</dbReference>
<dbReference type="SUPFAM" id="SSF48452">
    <property type="entry name" value="TPR-like"/>
    <property type="match status" value="1"/>
</dbReference>
<organism evidence="6 7">
    <name type="scientific">Maridesulfovibrio salexigens (strain ATCC 14822 / DSM 2638 / NCIMB 8403 / VKM B-1763)</name>
    <name type="common">Desulfovibrio salexigens</name>
    <dbReference type="NCBI Taxonomy" id="526222"/>
    <lineage>
        <taxon>Bacteria</taxon>
        <taxon>Pseudomonadati</taxon>
        <taxon>Thermodesulfobacteriota</taxon>
        <taxon>Desulfovibrionia</taxon>
        <taxon>Desulfovibrionales</taxon>
        <taxon>Desulfovibrionaceae</taxon>
        <taxon>Maridesulfovibrio</taxon>
    </lineage>
</organism>
<dbReference type="SMART" id="SM00028">
    <property type="entry name" value="TPR"/>
    <property type="match status" value="5"/>
</dbReference>
<dbReference type="Proteomes" id="UP000002601">
    <property type="component" value="Chromosome"/>
</dbReference>
<accession>C6C251</accession>
<feature type="transmembrane region" description="Helical" evidence="4">
    <location>
        <begin position="125"/>
        <end position="142"/>
    </location>
</feature>
<feature type="transmembrane region" description="Helical" evidence="4">
    <location>
        <begin position="299"/>
        <end position="320"/>
    </location>
</feature>
<keyword evidence="2 3" id="KW-0802">TPR repeat</keyword>
<evidence type="ECO:0000313" key="6">
    <source>
        <dbReference type="EMBL" id="ACS81252.1"/>
    </source>
</evidence>
<feature type="transmembrane region" description="Helical" evidence="4">
    <location>
        <begin position="356"/>
        <end position="374"/>
    </location>
</feature>
<dbReference type="InterPro" id="IPR052346">
    <property type="entry name" value="O-mannosyl-transferase_TMTC"/>
</dbReference>
<dbReference type="InterPro" id="IPR038731">
    <property type="entry name" value="RgtA/B/C-like"/>
</dbReference>
<sequence length="571" mass="63167">MSGAKVGNEMKKALIAAVILSSLVLIVYGQCGGFELVTYDDTSYVTNNQRVMQGISTENIGWAFSTFQLANYHPLTVVSHMLDTSLFGDSAGARHLVNVFFHLCNVLLLFFFLIKATRGFDEDGLIPSFFVAALFAVHPVHVESVAWVAERKDVLSTFFWLSAMHSWLVWVKDRNMGAYGLAFFFTGLGILAKPMVVTLPAALVLLDIWPLNRVDFTKNQLAQLAKLIVEKLPLFGLSILSSVLTVMAQQGGGAMQTVESFPLGLRVSNALVSYVAYLGELVAPVNLAVFYPYPHEIPVWKPALAALFILAVSAVAIRFIKKFPLGAVGWFWYLGTLVPVIGLVQVGDQSMADRYAYIPFMGIYMFIAFGVARLAREGRIPGKPALAAGTAVLVVLLAGAYTQAGHWKDSKALYTRALAVTENNHHMHYNYGNLLEREKNYTEAAKHFKAAFKADPSHYKAMTSLASILSRKGDPYTALDLYQRALQINPDYAPALGNRGIVYMQQGKFESAIADIRKAQQLEPQQPNHMINMGLLYYMRGDNSAAKEWLRRALQVDPNNKLARKNLALIP</sequence>
<evidence type="ECO:0000259" key="5">
    <source>
        <dbReference type="Pfam" id="PF13231"/>
    </source>
</evidence>
<dbReference type="Pfam" id="PF13231">
    <property type="entry name" value="PMT_2"/>
    <property type="match status" value="1"/>
</dbReference>
<dbReference type="RefSeq" id="WP_015853068.1">
    <property type="nucleotide sequence ID" value="NC_012881.1"/>
</dbReference>
<feature type="transmembrane region" description="Helical" evidence="4">
    <location>
        <begin position="327"/>
        <end position="344"/>
    </location>
</feature>
<dbReference type="PANTHER" id="PTHR44227">
    <property type="match status" value="1"/>
</dbReference>
<feature type="repeat" description="TPR" evidence="3">
    <location>
        <begin position="425"/>
        <end position="458"/>
    </location>
</feature>
<dbReference type="Pfam" id="PF13432">
    <property type="entry name" value="TPR_16"/>
    <property type="match status" value="1"/>
</dbReference>
<keyword evidence="4" id="KW-1133">Transmembrane helix</keyword>
<dbReference type="STRING" id="526222.Desal_3201"/>
<dbReference type="PROSITE" id="PS50005">
    <property type="entry name" value="TPR"/>
    <property type="match status" value="4"/>
</dbReference>
<dbReference type="PROSITE" id="PS50293">
    <property type="entry name" value="TPR_REGION"/>
    <property type="match status" value="1"/>
</dbReference>
<feature type="transmembrane region" description="Helical" evidence="4">
    <location>
        <begin position="386"/>
        <end position="404"/>
    </location>
</feature>
<dbReference type="AlphaFoldDB" id="C6C251"/>
<feature type="repeat" description="TPR" evidence="3">
    <location>
        <begin position="493"/>
        <end position="526"/>
    </location>
</feature>
<evidence type="ECO:0000256" key="1">
    <source>
        <dbReference type="ARBA" id="ARBA00022737"/>
    </source>
</evidence>
<feature type="repeat" description="TPR" evidence="3">
    <location>
        <begin position="527"/>
        <end position="560"/>
    </location>
</feature>
<keyword evidence="4" id="KW-0812">Transmembrane</keyword>
<dbReference type="InterPro" id="IPR019734">
    <property type="entry name" value="TPR_rpt"/>
</dbReference>
<dbReference type="KEGG" id="dsa:Desal_3201"/>